<dbReference type="Pfam" id="PF00005">
    <property type="entry name" value="ABC_tran"/>
    <property type="match status" value="1"/>
</dbReference>
<evidence type="ECO:0000259" key="9">
    <source>
        <dbReference type="PROSITE" id="PS50893"/>
    </source>
</evidence>
<feature type="transmembrane region" description="Helical" evidence="8">
    <location>
        <begin position="41"/>
        <end position="62"/>
    </location>
</feature>
<evidence type="ECO:0000256" key="1">
    <source>
        <dbReference type="ARBA" id="ARBA00004141"/>
    </source>
</evidence>
<sequence>MAPAQGKNISLDQPRTERHRSGNLRPLAALLPFLSIYRARLALALAFLILAAGMTLAVPLAVRRIIDHGFTDANARFIDNYFATMIAIVSLLAIASSLRFYFVSWLGERVVADLRRAVFSRLLDLSPAFYDDARTGEVLSRLTADTTQIKSAVGSTASIALRNALLVIGSVAMMVVTSPAMSGLVLVALPVVVAPMILIGRWVRRLSRQAQDTLADTSAFAAEALGAMRVVQAFTQEERFAGRFGAAVETAFDSARQRLQARAWLTTLIIFLVFTSVVLILWGGAQDVLAGTMSAGELGQFVLYAIFAAAAVGALSEVWGEVQATAGATERLIELLEIEPEIAPPANPLALPETVRGNVVFEHVSFSYRSRPDFAALNEVDFTISPGERVALVGPSGSGKSTLFSLLLRFYDPTQGTISVEGLATTQLVPQDLRRAIAIVPQETVVFAATAADNIRFGRPDASDDEVRAAARAAQADGFIGALADGYATQLGERGVTLSGGQRQRIAIARAILKDAPILLLDEATSALDAESEVDVQQALNRLMEGRTSIVIAHRLATVLGADRILVMEDGRIIATGSHEALLAQGGLYARLARLQFASSDAVMARKPETRD</sequence>
<dbReference type="Pfam" id="PF00664">
    <property type="entry name" value="ABC_membrane"/>
    <property type="match status" value="1"/>
</dbReference>
<feature type="transmembrane region" description="Helical" evidence="8">
    <location>
        <begin position="183"/>
        <end position="203"/>
    </location>
</feature>
<evidence type="ECO:0000256" key="2">
    <source>
        <dbReference type="ARBA" id="ARBA00022692"/>
    </source>
</evidence>
<dbReference type="GO" id="GO:0005524">
    <property type="term" value="F:ATP binding"/>
    <property type="evidence" value="ECO:0007669"/>
    <property type="project" value="UniProtKB-KW"/>
</dbReference>
<feature type="transmembrane region" description="Helical" evidence="8">
    <location>
        <begin position="263"/>
        <end position="282"/>
    </location>
</feature>
<dbReference type="InterPro" id="IPR011918">
    <property type="entry name" value="ABC_MsbA_ATP-bd"/>
</dbReference>
<dbReference type="SUPFAM" id="SSF90123">
    <property type="entry name" value="ABC transporter transmembrane region"/>
    <property type="match status" value="1"/>
</dbReference>
<evidence type="ECO:0000256" key="3">
    <source>
        <dbReference type="ARBA" id="ARBA00022741"/>
    </source>
</evidence>
<evidence type="ECO:0000259" key="10">
    <source>
        <dbReference type="PROSITE" id="PS50929"/>
    </source>
</evidence>
<dbReference type="PROSITE" id="PS50893">
    <property type="entry name" value="ABC_TRANSPORTER_2"/>
    <property type="match status" value="1"/>
</dbReference>
<keyword evidence="5 8" id="KW-1133">Transmembrane helix</keyword>
<feature type="transmembrane region" description="Helical" evidence="8">
    <location>
        <begin position="159"/>
        <end position="177"/>
    </location>
</feature>
<dbReference type="CDD" id="cd18575">
    <property type="entry name" value="ABC_6TM_bac_exporter_ABCB8_10_like"/>
    <property type="match status" value="1"/>
</dbReference>
<dbReference type="InterPro" id="IPR003439">
    <property type="entry name" value="ABC_transporter-like_ATP-bd"/>
</dbReference>
<keyword evidence="3" id="KW-0547">Nucleotide-binding</keyword>
<evidence type="ECO:0000256" key="6">
    <source>
        <dbReference type="ARBA" id="ARBA00023136"/>
    </source>
</evidence>
<dbReference type="GO" id="GO:0005743">
    <property type="term" value="C:mitochondrial inner membrane"/>
    <property type="evidence" value="ECO:0007669"/>
    <property type="project" value="TreeGrafter"/>
</dbReference>
<dbReference type="Gene3D" id="1.20.1560.10">
    <property type="entry name" value="ABC transporter type 1, transmembrane domain"/>
    <property type="match status" value="1"/>
</dbReference>
<dbReference type="GO" id="GO:0015421">
    <property type="term" value="F:ABC-type oligopeptide transporter activity"/>
    <property type="evidence" value="ECO:0007669"/>
    <property type="project" value="TreeGrafter"/>
</dbReference>
<dbReference type="PANTHER" id="PTHR43394:SF1">
    <property type="entry name" value="ATP-BINDING CASSETTE SUB-FAMILY B MEMBER 10, MITOCHONDRIAL"/>
    <property type="match status" value="1"/>
</dbReference>
<name>A0A3B0TGH2_9ZZZZ</name>
<proteinExistence type="predicted"/>
<dbReference type="SUPFAM" id="SSF52540">
    <property type="entry name" value="P-loop containing nucleoside triphosphate hydrolases"/>
    <property type="match status" value="1"/>
</dbReference>
<keyword evidence="6 8" id="KW-0472">Membrane</keyword>
<evidence type="ECO:0000256" key="8">
    <source>
        <dbReference type="SAM" id="Phobius"/>
    </source>
</evidence>
<reference evidence="11" key="1">
    <citation type="submission" date="2018-06" db="EMBL/GenBank/DDBJ databases">
        <authorList>
            <person name="Zhirakovskaya E."/>
        </authorList>
    </citation>
    <scope>NUCLEOTIDE SEQUENCE</scope>
</reference>
<dbReference type="PANTHER" id="PTHR43394">
    <property type="entry name" value="ATP-DEPENDENT PERMEASE MDL1, MITOCHONDRIAL"/>
    <property type="match status" value="1"/>
</dbReference>
<protein>
    <submittedName>
        <fullName evidence="11">Homodimeric efflux ABC transporter, ATP-binding/permease protein</fullName>
    </submittedName>
</protein>
<evidence type="ECO:0000313" key="11">
    <source>
        <dbReference type="EMBL" id="VAW15233.1"/>
    </source>
</evidence>
<feature type="domain" description="ABC transporter" evidence="9">
    <location>
        <begin position="359"/>
        <end position="595"/>
    </location>
</feature>
<accession>A0A3B0TGH2</accession>
<comment type="subcellular location">
    <subcellularLocation>
        <location evidence="1">Membrane</location>
        <topology evidence="1">Multi-pass membrane protein</topology>
    </subcellularLocation>
</comment>
<feature type="transmembrane region" description="Helical" evidence="8">
    <location>
        <begin position="82"/>
        <end position="106"/>
    </location>
</feature>
<evidence type="ECO:0000256" key="5">
    <source>
        <dbReference type="ARBA" id="ARBA00022989"/>
    </source>
</evidence>
<dbReference type="InterPro" id="IPR039421">
    <property type="entry name" value="Type_1_exporter"/>
</dbReference>
<dbReference type="PROSITE" id="PS50929">
    <property type="entry name" value="ABC_TM1F"/>
    <property type="match status" value="1"/>
</dbReference>
<feature type="transmembrane region" description="Helical" evidence="8">
    <location>
        <begin position="302"/>
        <end position="322"/>
    </location>
</feature>
<gene>
    <name evidence="11" type="ORF">MNBD_ALPHA09-81</name>
</gene>
<dbReference type="InterPro" id="IPR036640">
    <property type="entry name" value="ABC1_TM_sf"/>
</dbReference>
<dbReference type="GO" id="GO:0016887">
    <property type="term" value="F:ATP hydrolysis activity"/>
    <property type="evidence" value="ECO:0007669"/>
    <property type="project" value="InterPro"/>
</dbReference>
<dbReference type="InterPro" id="IPR027417">
    <property type="entry name" value="P-loop_NTPase"/>
</dbReference>
<dbReference type="FunFam" id="3.40.50.300:FF:000218">
    <property type="entry name" value="Multidrug ABC transporter ATP-binding protein"/>
    <property type="match status" value="1"/>
</dbReference>
<dbReference type="InterPro" id="IPR011527">
    <property type="entry name" value="ABC1_TM_dom"/>
</dbReference>
<evidence type="ECO:0000256" key="4">
    <source>
        <dbReference type="ARBA" id="ARBA00022840"/>
    </source>
</evidence>
<evidence type="ECO:0000256" key="7">
    <source>
        <dbReference type="SAM" id="MobiDB-lite"/>
    </source>
</evidence>
<dbReference type="AlphaFoldDB" id="A0A3B0TGH2"/>
<dbReference type="PROSITE" id="PS00211">
    <property type="entry name" value="ABC_TRANSPORTER_1"/>
    <property type="match status" value="1"/>
</dbReference>
<organism evidence="11">
    <name type="scientific">hydrothermal vent metagenome</name>
    <dbReference type="NCBI Taxonomy" id="652676"/>
    <lineage>
        <taxon>unclassified sequences</taxon>
        <taxon>metagenomes</taxon>
        <taxon>ecological metagenomes</taxon>
    </lineage>
</organism>
<dbReference type="SMART" id="SM00382">
    <property type="entry name" value="AAA"/>
    <property type="match status" value="1"/>
</dbReference>
<dbReference type="EMBL" id="UOEM01000083">
    <property type="protein sequence ID" value="VAW15233.1"/>
    <property type="molecule type" value="Genomic_DNA"/>
</dbReference>
<dbReference type="Gene3D" id="3.40.50.300">
    <property type="entry name" value="P-loop containing nucleotide triphosphate hydrolases"/>
    <property type="match status" value="1"/>
</dbReference>
<keyword evidence="2 8" id="KW-0812">Transmembrane</keyword>
<keyword evidence="4 11" id="KW-0067">ATP-binding</keyword>
<feature type="region of interest" description="Disordered" evidence="7">
    <location>
        <begin position="1"/>
        <end position="20"/>
    </location>
</feature>
<dbReference type="InterPro" id="IPR003593">
    <property type="entry name" value="AAA+_ATPase"/>
</dbReference>
<feature type="domain" description="ABC transmembrane type-1" evidence="10">
    <location>
        <begin position="42"/>
        <end position="324"/>
    </location>
</feature>
<dbReference type="GO" id="GO:0090374">
    <property type="term" value="P:oligopeptide export from mitochondrion"/>
    <property type="evidence" value="ECO:0007669"/>
    <property type="project" value="TreeGrafter"/>
</dbReference>
<dbReference type="NCBIfam" id="TIGR02204">
    <property type="entry name" value="MsbA_rel"/>
    <property type="match status" value="1"/>
</dbReference>
<dbReference type="InterPro" id="IPR017871">
    <property type="entry name" value="ABC_transporter-like_CS"/>
</dbReference>